<evidence type="ECO:0000256" key="21">
    <source>
        <dbReference type="SAM" id="Phobius"/>
    </source>
</evidence>
<proteinExistence type="inferred from homology"/>
<comment type="caution">
    <text evidence="22">The sequence shown here is derived from an EMBL/GenBank/DDBJ whole genome shotgun (WGS) entry which is preliminary data.</text>
</comment>
<dbReference type="GO" id="GO:0010557">
    <property type="term" value="P:positive regulation of macromolecule biosynthetic process"/>
    <property type="evidence" value="ECO:0007669"/>
    <property type="project" value="UniProtKB-ARBA"/>
</dbReference>
<keyword evidence="21" id="KW-0472">Membrane</keyword>
<comment type="similarity">
    <text evidence="3">Belongs to the HMGA family.</text>
</comment>
<evidence type="ECO:0000256" key="9">
    <source>
        <dbReference type="ARBA" id="ARBA00022737"/>
    </source>
</evidence>
<keyword evidence="9" id="KW-0677">Repeat</keyword>
<dbReference type="GO" id="GO:0006355">
    <property type="term" value="P:regulation of DNA-templated transcription"/>
    <property type="evidence" value="ECO:0007669"/>
    <property type="project" value="InterPro"/>
</dbReference>
<feature type="region of interest" description="Disordered" evidence="20">
    <location>
        <begin position="1"/>
        <end position="68"/>
    </location>
</feature>
<dbReference type="EMBL" id="JAFBMS010000004">
    <property type="protein sequence ID" value="KAG9352819.1"/>
    <property type="molecule type" value="Genomic_DNA"/>
</dbReference>
<keyword evidence="6" id="KW-0488">Methylation</keyword>
<keyword evidence="5" id="KW-0158">Chromosome</keyword>
<comment type="subunit">
    <text evidence="18">Interacts with HIPK2.</text>
</comment>
<keyword evidence="14" id="KW-0238">DNA-binding</keyword>
<keyword evidence="7" id="KW-1017">Isopeptide bond</keyword>
<evidence type="ECO:0000256" key="16">
    <source>
        <dbReference type="ARBA" id="ARBA00023242"/>
    </source>
</evidence>
<dbReference type="InterPro" id="IPR000637">
    <property type="entry name" value="HMGI/Y_DNA-bd_CS"/>
</dbReference>
<protein>
    <recommendedName>
        <fullName evidence="4">High mobility group protein HMG-I/HMG-Y</fullName>
    </recommendedName>
    <alternativeName>
        <fullName evidence="19">High mobility group AT-hook protein 1</fullName>
    </alternativeName>
</protein>
<gene>
    <name evidence="22" type="ORF">JZ751_017395</name>
</gene>
<evidence type="ECO:0000256" key="6">
    <source>
        <dbReference type="ARBA" id="ARBA00022481"/>
    </source>
</evidence>
<dbReference type="PANTHER" id="PTHR23341:SF1">
    <property type="entry name" value="HIGH MOBILITY GROUP PROTEIN HMG-I_HMG-Y"/>
    <property type="match status" value="1"/>
</dbReference>
<dbReference type="PANTHER" id="PTHR23341">
    <property type="entry name" value="HIGH MOBILITY GROUP PROTEINS HMG-A AND C"/>
    <property type="match status" value="1"/>
</dbReference>
<feature type="compositionally biased region" description="Basic and acidic residues" evidence="20">
    <location>
        <begin position="126"/>
        <end position="136"/>
    </location>
</feature>
<feature type="compositionally biased region" description="Pro residues" evidence="20">
    <location>
        <begin position="152"/>
        <end position="161"/>
    </location>
</feature>
<evidence type="ECO:0000256" key="14">
    <source>
        <dbReference type="ARBA" id="ARBA00023125"/>
    </source>
</evidence>
<evidence type="ECO:0000313" key="23">
    <source>
        <dbReference type="Proteomes" id="UP000824540"/>
    </source>
</evidence>
<feature type="compositionally biased region" description="Polar residues" evidence="20">
    <location>
        <begin position="1"/>
        <end position="13"/>
    </location>
</feature>
<dbReference type="GO" id="GO:0000785">
    <property type="term" value="C:chromatin"/>
    <property type="evidence" value="ECO:0007669"/>
    <property type="project" value="InterPro"/>
</dbReference>
<keyword evidence="15" id="KW-0804">Transcription</keyword>
<evidence type="ECO:0000256" key="4">
    <source>
        <dbReference type="ARBA" id="ARBA00016747"/>
    </source>
</evidence>
<evidence type="ECO:0000256" key="11">
    <source>
        <dbReference type="ARBA" id="ARBA00022843"/>
    </source>
</evidence>
<evidence type="ECO:0000256" key="12">
    <source>
        <dbReference type="ARBA" id="ARBA00022990"/>
    </source>
</evidence>
<dbReference type="InterPro" id="IPR000116">
    <property type="entry name" value="HMGA"/>
</dbReference>
<keyword evidence="21" id="KW-0812">Transmembrane</keyword>
<feature type="region of interest" description="Disordered" evidence="20">
    <location>
        <begin position="125"/>
        <end position="170"/>
    </location>
</feature>
<accession>A0A8T2PKG5</accession>
<evidence type="ECO:0000256" key="2">
    <source>
        <dbReference type="ARBA" id="ARBA00004286"/>
    </source>
</evidence>
<keyword evidence="11" id="KW-0832">Ubl conjugation</keyword>
<keyword evidence="13" id="KW-0805">Transcription regulation</keyword>
<evidence type="ECO:0000256" key="8">
    <source>
        <dbReference type="ARBA" id="ARBA00022553"/>
    </source>
</evidence>
<sequence>MSDPSTKGNQTVSQKDKDGTEKRGRGRPRKLPKEPSGSPTPKRPRGRPKGSKNKVTSKSKIHPLIVPAFGGNHGNSGYSPSHPLLLMLCPGLGVSANDIRSNAWPSLLPAVTKPKPDCVVTPCVQAEKEEQGAKESSEEEEEDEDHWTLTPNLPPPHPPPKSHFHTPSTSNMIREGGIFAAAVQILASVLLMGSPSWLGPQ</sequence>
<evidence type="ECO:0000256" key="15">
    <source>
        <dbReference type="ARBA" id="ARBA00023163"/>
    </source>
</evidence>
<dbReference type="GO" id="GO:0005634">
    <property type="term" value="C:nucleus"/>
    <property type="evidence" value="ECO:0007669"/>
    <property type="project" value="UniProtKB-SubCell"/>
</dbReference>
<feature type="compositionally biased region" description="Basic residues" evidence="20">
    <location>
        <begin position="42"/>
        <end position="61"/>
    </location>
</feature>
<dbReference type="Proteomes" id="UP000824540">
    <property type="component" value="Unassembled WGS sequence"/>
</dbReference>
<dbReference type="GO" id="GO:0003677">
    <property type="term" value="F:DNA binding"/>
    <property type="evidence" value="ECO:0007669"/>
    <property type="project" value="UniProtKB-KW"/>
</dbReference>
<keyword evidence="8" id="KW-0597">Phosphoprotein</keyword>
<keyword evidence="12" id="KW-0007">Acetylation</keyword>
<keyword evidence="23" id="KW-1185">Reference proteome</keyword>
<evidence type="ECO:0000256" key="20">
    <source>
        <dbReference type="SAM" id="MobiDB-lite"/>
    </source>
</evidence>
<evidence type="ECO:0000256" key="1">
    <source>
        <dbReference type="ARBA" id="ARBA00004123"/>
    </source>
</evidence>
<dbReference type="PROSITE" id="PS00354">
    <property type="entry name" value="HMGI_Y"/>
    <property type="match status" value="1"/>
</dbReference>
<evidence type="ECO:0000256" key="3">
    <source>
        <dbReference type="ARBA" id="ARBA00010812"/>
    </source>
</evidence>
<evidence type="ECO:0000256" key="19">
    <source>
        <dbReference type="ARBA" id="ARBA00031514"/>
    </source>
</evidence>
<dbReference type="AlphaFoldDB" id="A0A8T2PKG5"/>
<feature type="compositionally biased region" description="Basic and acidic residues" evidence="20">
    <location>
        <begin position="14"/>
        <end position="23"/>
    </location>
</feature>
<keyword evidence="21" id="KW-1133">Transmembrane helix</keyword>
<dbReference type="GO" id="GO:0003712">
    <property type="term" value="F:transcription coregulator activity"/>
    <property type="evidence" value="ECO:0007669"/>
    <property type="project" value="TreeGrafter"/>
</dbReference>
<feature type="transmembrane region" description="Helical" evidence="21">
    <location>
        <begin position="178"/>
        <end position="198"/>
    </location>
</feature>
<name>A0A8T2PKG5_9TELE</name>
<evidence type="ECO:0000256" key="13">
    <source>
        <dbReference type="ARBA" id="ARBA00023015"/>
    </source>
</evidence>
<comment type="function">
    <text evidence="17">HMG-I/Y bind preferentially to the minor groove of A+T rich regions in double-stranded DNA. It is suggested that these proteins could function in nucleosome phasing and in the 3'-end processing of mRNA transcripts. They are also involved in the transcription regulation of genes containing, or in close proximity to A+T-rich regions.</text>
</comment>
<evidence type="ECO:0000256" key="7">
    <source>
        <dbReference type="ARBA" id="ARBA00022499"/>
    </source>
</evidence>
<evidence type="ECO:0000256" key="5">
    <source>
        <dbReference type="ARBA" id="ARBA00022454"/>
    </source>
</evidence>
<evidence type="ECO:0000256" key="17">
    <source>
        <dbReference type="ARBA" id="ARBA00025155"/>
    </source>
</evidence>
<evidence type="ECO:0000256" key="10">
    <source>
        <dbReference type="ARBA" id="ARBA00022765"/>
    </source>
</evidence>
<reference evidence="22" key="1">
    <citation type="thesis" date="2021" institute="BYU ScholarsArchive" country="Provo, UT, USA">
        <title>Applications of and Algorithms for Genome Assembly and Genomic Analyses with an Emphasis on Marine Teleosts.</title>
        <authorList>
            <person name="Pickett B.D."/>
        </authorList>
    </citation>
    <scope>NUCLEOTIDE SEQUENCE</scope>
    <source>
        <strain evidence="22">HI-2016</strain>
    </source>
</reference>
<evidence type="ECO:0000313" key="22">
    <source>
        <dbReference type="EMBL" id="KAG9352819.1"/>
    </source>
</evidence>
<comment type="subcellular location">
    <subcellularLocation>
        <location evidence="2">Chromosome</location>
    </subcellularLocation>
    <subcellularLocation>
        <location evidence="1">Nucleus</location>
    </subcellularLocation>
</comment>
<evidence type="ECO:0000256" key="18">
    <source>
        <dbReference type="ARBA" id="ARBA00025848"/>
    </source>
</evidence>
<dbReference type="PRINTS" id="PR00930">
    <property type="entry name" value="HIGHMOBLTYIY"/>
</dbReference>
<keyword evidence="16" id="KW-0539">Nucleus</keyword>
<dbReference type="InterPro" id="IPR017956">
    <property type="entry name" value="AT_hook_DNA-bd_motif"/>
</dbReference>
<organism evidence="22 23">
    <name type="scientific">Albula glossodonta</name>
    <name type="common">roundjaw bonefish</name>
    <dbReference type="NCBI Taxonomy" id="121402"/>
    <lineage>
        <taxon>Eukaryota</taxon>
        <taxon>Metazoa</taxon>
        <taxon>Chordata</taxon>
        <taxon>Craniata</taxon>
        <taxon>Vertebrata</taxon>
        <taxon>Euteleostomi</taxon>
        <taxon>Actinopterygii</taxon>
        <taxon>Neopterygii</taxon>
        <taxon>Teleostei</taxon>
        <taxon>Albuliformes</taxon>
        <taxon>Albulidae</taxon>
        <taxon>Albula</taxon>
    </lineage>
</organism>
<dbReference type="PRINTS" id="PR00929">
    <property type="entry name" value="ATHOOK"/>
</dbReference>
<keyword evidence="10" id="KW-0013">ADP-ribosylation</keyword>